<evidence type="ECO:0000256" key="1">
    <source>
        <dbReference type="SAM" id="MobiDB-lite"/>
    </source>
</evidence>
<dbReference type="Proteomes" id="UP001199916">
    <property type="component" value="Unassembled WGS sequence"/>
</dbReference>
<comment type="caution">
    <text evidence="2">The sequence shown here is derived from an EMBL/GenBank/DDBJ whole genome shotgun (WGS) entry which is preliminary data.</text>
</comment>
<evidence type="ECO:0000313" key="2">
    <source>
        <dbReference type="EMBL" id="MCE5169445.1"/>
    </source>
</evidence>
<reference evidence="2 3" key="1">
    <citation type="submission" date="2021-11" db="EMBL/GenBank/DDBJ databases">
        <title>Draft genome sequence of Paenibacillus profundus YoMME, a new Gram-positive bacteria with exoelectrogenic properties.</title>
        <authorList>
            <person name="Hubenova Y."/>
            <person name="Hubenova E."/>
            <person name="Manasiev Y."/>
            <person name="Peykov S."/>
            <person name="Mitov M."/>
        </authorList>
    </citation>
    <scope>NUCLEOTIDE SEQUENCE [LARGE SCALE GENOMIC DNA]</scope>
    <source>
        <strain evidence="2 3">YoMME</strain>
    </source>
</reference>
<accession>A0ABS8YBQ9</accession>
<feature type="region of interest" description="Disordered" evidence="1">
    <location>
        <begin position="1"/>
        <end position="33"/>
    </location>
</feature>
<dbReference type="EMBL" id="JAJNBZ010000005">
    <property type="protein sequence ID" value="MCE5169445.1"/>
    <property type="molecule type" value="Genomic_DNA"/>
</dbReference>
<keyword evidence="3" id="KW-1185">Reference proteome</keyword>
<sequence>MIQSGGSEPSKHALGSSNEVLEKNGGNPNNTYYTEGRTFLYKTAVCRDFEKRVEQGAKPGGLMSRKARPIEPKSKPRYALCIILNRGLPLDGKEV</sequence>
<proteinExistence type="predicted"/>
<protein>
    <submittedName>
        <fullName evidence="2">Uncharacterized protein</fullName>
    </submittedName>
</protein>
<organism evidence="2 3">
    <name type="scientific">Paenibacillus profundus</name>
    <dbReference type="NCBI Taxonomy" id="1173085"/>
    <lineage>
        <taxon>Bacteria</taxon>
        <taxon>Bacillati</taxon>
        <taxon>Bacillota</taxon>
        <taxon>Bacilli</taxon>
        <taxon>Bacillales</taxon>
        <taxon>Paenibacillaceae</taxon>
        <taxon>Paenibacillus</taxon>
    </lineage>
</organism>
<name>A0ABS8YBQ9_9BACL</name>
<gene>
    <name evidence="2" type="ORF">LQV63_08990</name>
</gene>
<evidence type="ECO:0000313" key="3">
    <source>
        <dbReference type="Proteomes" id="UP001199916"/>
    </source>
</evidence>